<dbReference type="GO" id="GO:0003743">
    <property type="term" value="F:translation initiation factor activity"/>
    <property type="evidence" value="ECO:0007669"/>
    <property type="project" value="UniProtKB-KW"/>
</dbReference>
<dbReference type="Proteomes" id="UP000031443">
    <property type="component" value="Unassembled WGS sequence"/>
</dbReference>
<evidence type="ECO:0000256" key="1">
    <source>
        <dbReference type="SAM" id="MobiDB-lite"/>
    </source>
</evidence>
<gene>
    <name evidence="2" type="ORF">UY3_08625</name>
</gene>
<sequence>MGGAKGAATLKHCRGTGRKMRMMEVSWRKLLFSSRTRKVMYDEVIGVSVSVRDREDVVQVWNVNASLASEATVLEKIYELLPHTSFKAVFYKHGSSAFPLSSLPLGTLLALGSRLPAARSLAVPPGSRWGAPCLESGGLPVGSHEPPGSTQALCREWRYSGQQLGIQAESLRASAQQGAGRRKPDRGVQAPVELGVGSWGSEGSWAPSEERSRYSTASNGEPGGSQALAGAPHPPW</sequence>
<dbReference type="STRING" id="8469.M7B8A8"/>
<organism evidence="2 3">
    <name type="scientific">Chelonia mydas</name>
    <name type="common">Green sea-turtle</name>
    <name type="synonym">Chelonia agassizi</name>
    <dbReference type="NCBI Taxonomy" id="8469"/>
    <lineage>
        <taxon>Eukaryota</taxon>
        <taxon>Metazoa</taxon>
        <taxon>Chordata</taxon>
        <taxon>Craniata</taxon>
        <taxon>Vertebrata</taxon>
        <taxon>Euteleostomi</taxon>
        <taxon>Archelosauria</taxon>
        <taxon>Testudinata</taxon>
        <taxon>Testudines</taxon>
        <taxon>Cryptodira</taxon>
        <taxon>Durocryptodira</taxon>
        <taxon>Americhelydia</taxon>
        <taxon>Chelonioidea</taxon>
        <taxon>Cheloniidae</taxon>
        <taxon>Chelonia</taxon>
    </lineage>
</organism>
<name>M7B8A8_CHEMY</name>
<protein>
    <submittedName>
        <fullName evidence="2">Eukaryotic translation initiation factor 4E type 3</fullName>
    </submittedName>
</protein>
<reference evidence="3" key="1">
    <citation type="journal article" date="2013" name="Nat. Genet.">
        <title>The draft genomes of soft-shell turtle and green sea turtle yield insights into the development and evolution of the turtle-specific body plan.</title>
        <authorList>
            <person name="Wang Z."/>
            <person name="Pascual-Anaya J."/>
            <person name="Zadissa A."/>
            <person name="Li W."/>
            <person name="Niimura Y."/>
            <person name="Huang Z."/>
            <person name="Li C."/>
            <person name="White S."/>
            <person name="Xiong Z."/>
            <person name="Fang D."/>
            <person name="Wang B."/>
            <person name="Ming Y."/>
            <person name="Chen Y."/>
            <person name="Zheng Y."/>
            <person name="Kuraku S."/>
            <person name="Pignatelli M."/>
            <person name="Herrero J."/>
            <person name="Beal K."/>
            <person name="Nozawa M."/>
            <person name="Li Q."/>
            <person name="Wang J."/>
            <person name="Zhang H."/>
            <person name="Yu L."/>
            <person name="Shigenobu S."/>
            <person name="Wang J."/>
            <person name="Liu J."/>
            <person name="Flicek P."/>
            <person name="Searle S."/>
            <person name="Wang J."/>
            <person name="Kuratani S."/>
            <person name="Yin Y."/>
            <person name="Aken B."/>
            <person name="Zhang G."/>
            <person name="Irie N."/>
        </authorList>
    </citation>
    <scope>NUCLEOTIDE SEQUENCE [LARGE SCALE GENOMIC DNA]</scope>
</reference>
<keyword evidence="2" id="KW-0396">Initiation factor</keyword>
<evidence type="ECO:0000313" key="2">
    <source>
        <dbReference type="EMBL" id="EMP34201.1"/>
    </source>
</evidence>
<dbReference type="EMBL" id="KB533466">
    <property type="protein sequence ID" value="EMP34201.1"/>
    <property type="molecule type" value="Genomic_DNA"/>
</dbReference>
<dbReference type="SUPFAM" id="SSF55418">
    <property type="entry name" value="eIF4e-like"/>
    <property type="match status" value="1"/>
</dbReference>
<accession>M7B8A8</accession>
<proteinExistence type="predicted"/>
<feature type="region of interest" description="Disordered" evidence="1">
    <location>
        <begin position="170"/>
        <end position="236"/>
    </location>
</feature>
<keyword evidence="2" id="KW-0648">Protein biosynthesis</keyword>
<dbReference type="Gene3D" id="3.30.760.10">
    <property type="entry name" value="RNA Cap, Translation Initiation Factor Eif4e"/>
    <property type="match status" value="1"/>
</dbReference>
<dbReference type="AlphaFoldDB" id="M7B8A8"/>
<dbReference type="InterPro" id="IPR023398">
    <property type="entry name" value="TIF_eIF4e-like"/>
</dbReference>
<evidence type="ECO:0000313" key="3">
    <source>
        <dbReference type="Proteomes" id="UP000031443"/>
    </source>
</evidence>
<keyword evidence="3" id="KW-1185">Reference proteome</keyword>